<protein>
    <submittedName>
        <fullName evidence="3">Uncharacterized protein</fullName>
    </submittedName>
</protein>
<evidence type="ECO:0000313" key="3">
    <source>
        <dbReference type="EMBL" id="CAD8833625.1"/>
    </source>
</evidence>
<reference evidence="3" key="1">
    <citation type="submission" date="2021-01" db="EMBL/GenBank/DDBJ databases">
        <authorList>
            <person name="Corre E."/>
            <person name="Pelletier E."/>
            <person name="Niang G."/>
            <person name="Scheremetjew M."/>
            <person name="Finn R."/>
            <person name="Kale V."/>
            <person name="Holt S."/>
            <person name="Cochrane G."/>
            <person name="Meng A."/>
            <person name="Brown T."/>
            <person name="Cohen L."/>
        </authorList>
    </citation>
    <scope>NUCLEOTIDE SEQUENCE</scope>
</reference>
<proteinExistence type="predicted"/>
<dbReference type="AlphaFoldDB" id="A0A7S0ZVB0"/>
<keyword evidence="1" id="KW-0175">Coiled coil</keyword>
<gene>
    <name evidence="3" type="ORF">NSCI0253_LOCUS7973</name>
</gene>
<evidence type="ECO:0000256" key="1">
    <source>
        <dbReference type="SAM" id="Coils"/>
    </source>
</evidence>
<feature type="compositionally biased region" description="Polar residues" evidence="2">
    <location>
        <begin position="1"/>
        <end position="10"/>
    </location>
</feature>
<name>A0A7S0ZVB0_NOCSC</name>
<dbReference type="EMBL" id="HBFQ01011379">
    <property type="protein sequence ID" value="CAD8833625.1"/>
    <property type="molecule type" value="Transcribed_RNA"/>
</dbReference>
<feature type="region of interest" description="Disordered" evidence="2">
    <location>
        <begin position="520"/>
        <end position="557"/>
    </location>
</feature>
<feature type="compositionally biased region" description="Polar residues" evidence="2">
    <location>
        <begin position="537"/>
        <end position="546"/>
    </location>
</feature>
<feature type="region of interest" description="Disordered" evidence="2">
    <location>
        <begin position="1"/>
        <end position="65"/>
    </location>
</feature>
<sequence length="557" mass="62919">MESSALQSSVRPEFLPPRQSDVLNPGQRSSTERNPRLVTPPLVTGGSHRSACRSPMSPESFGIETVDHSVRDPFEAADQMVDEMTAALLETAMSTSPQSDPVRGDLIRDKIGMQTQEELVSELSRLRGELEIQGMKLEDRSRVSQQRVDGLTHQLGSMAQQITDANAGAETAQSELLAHMNRCTQLENELSLCHEELASSRELSLRVETEGSRVISADTVRTLEEECASLRDRLSSMDRGREIQQELVDHILKQPCDIGKSEEEKPLLAAAYKQISSLNTQLAHLYTELTLSRTDVQRLRADPKAEKSVSMAEASTSECVMKKQNAQIADLVGDIRHLQLDLEYHQQKLDQMIKEKQQMMTDFKKCQVELRDARQQLEERDQMLKHKDVDLIQLKELQSPGQEASGNGGADTLAALRMEAASKDSALIVSHYELHKEKLLRERLEKKNALLVERMQKLMMVVETMRRENGALERNILNKEQIHEDKERQLQHVTHKAKYLQRLMKAPKPCRKEQRQLELDMSADGPRQGLPPLDNAQGRSGQSTPRTLAKHPPFCVR</sequence>
<organism evidence="3">
    <name type="scientific">Noctiluca scintillans</name>
    <name type="common">Sea sparkle</name>
    <name type="synonym">Red tide dinoflagellate</name>
    <dbReference type="NCBI Taxonomy" id="2966"/>
    <lineage>
        <taxon>Eukaryota</taxon>
        <taxon>Sar</taxon>
        <taxon>Alveolata</taxon>
        <taxon>Dinophyceae</taxon>
        <taxon>Noctilucales</taxon>
        <taxon>Noctilucaceae</taxon>
        <taxon>Noctiluca</taxon>
    </lineage>
</organism>
<accession>A0A7S0ZVB0</accession>
<evidence type="ECO:0000256" key="2">
    <source>
        <dbReference type="SAM" id="MobiDB-lite"/>
    </source>
</evidence>
<feature type="coiled-coil region" evidence="1">
    <location>
        <begin position="441"/>
        <end position="489"/>
    </location>
</feature>